<keyword evidence="2" id="KW-1185">Reference proteome</keyword>
<dbReference type="EMBL" id="CM056742">
    <property type="protein sequence ID" value="KAJ8680870.1"/>
    <property type="molecule type" value="Genomic_DNA"/>
</dbReference>
<reference evidence="1" key="1">
    <citation type="submission" date="2023-04" db="EMBL/GenBank/DDBJ databases">
        <title>A chromosome-level genome assembly of the parasitoid wasp Eretmocerus hayati.</title>
        <authorList>
            <person name="Zhong Y."/>
            <person name="Liu S."/>
            <person name="Liu Y."/>
        </authorList>
    </citation>
    <scope>NUCLEOTIDE SEQUENCE</scope>
    <source>
        <strain evidence="1">ZJU_SS_LIU_2023</strain>
    </source>
</reference>
<dbReference type="Proteomes" id="UP001239111">
    <property type="component" value="Chromosome 2"/>
</dbReference>
<gene>
    <name evidence="1" type="ORF">QAD02_016657</name>
</gene>
<protein>
    <submittedName>
        <fullName evidence="1">Uncharacterized protein</fullName>
    </submittedName>
</protein>
<evidence type="ECO:0000313" key="1">
    <source>
        <dbReference type="EMBL" id="KAJ8680870.1"/>
    </source>
</evidence>
<accession>A0ACC2PBS9</accession>
<organism evidence="1 2">
    <name type="scientific">Eretmocerus hayati</name>
    <dbReference type="NCBI Taxonomy" id="131215"/>
    <lineage>
        <taxon>Eukaryota</taxon>
        <taxon>Metazoa</taxon>
        <taxon>Ecdysozoa</taxon>
        <taxon>Arthropoda</taxon>
        <taxon>Hexapoda</taxon>
        <taxon>Insecta</taxon>
        <taxon>Pterygota</taxon>
        <taxon>Neoptera</taxon>
        <taxon>Endopterygota</taxon>
        <taxon>Hymenoptera</taxon>
        <taxon>Apocrita</taxon>
        <taxon>Proctotrupomorpha</taxon>
        <taxon>Chalcidoidea</taxon>
        <taxon>Aphelinidae</taxon>
        <taxon>Aphelininae</taxon>
        <taxon>Eretmocerus</taxon>
    </lineage>
</organism>
<sequence length="155" mass="17196">MLHIAREESTVNIHSSLESSIPLTIIDRPGNYAGPISFFFLLLALRFQSPQAYSSLSILDSESEQCISQNVKFGTSMGLKFEIHRGELIDVEIFGPDNSKIYDCKQESSGKFAFAATSDGEYRYCFSNTGTVTAKAVMFDIKTEDNEDAKLAETI</sequence>
<evidence type="ECO:0000313" key="2">
    <source>
        <dbReference type="Proteomes" id="UP001239111"/>
    </source>
</evidence>
<proteinExistence type="predicted"/>
<comment type="caution">
    <text evidence="1">The sequence shown here is derived from an EMBL/GenBank/DDBJ whole genome shotgun (WGS) entry which is preliminary data.</text>
</comment>
<name>A0ACC2PBS9_9HYME</name>